<reference evidence="1 2" key="1">
    <citation type="submission" date="2018-07" db="EMBL/GenBank/DDBJ databases">
        <title>Chitinophaga K2CV101002-2 sp. nov., isolated from a monsoon evergreen broad-leaved forest soil.</title>
        <authorList>
            <person name="Lv Y."/>
        </authorList>
    </citation>
    <scope>NUCLEOTIDE SEQUENCE [LARGE SCALE GENOMIC DNA]</scope>
    <source>
        <strain evidence="1 2">GDMCC 1.1288</strain>
    </source>
</reference>
<evidence type="ECO:0000313" key="1">
    <source>
        <dbReference type="EMBL" id="RFS24894.1"/>
    </source>
</evidence>
<comment type="caution">
    <text evidence="1">The sequence shown here is derived from an EMBL/GenBank/DDBJ whole genome shotgun (WGS) entry which is preliminary data.</text>
</comment>
<name>A0A3E1YEI1_9BACT</name>
<evidence type="ECO:0000313" key="2">
    <source>
        <dbReference type="Proteomes" id="UP000260644"/>
    </source>
</evidence>
<dbReference type="Proteomes" id="UP000260644">
    <property type="component" value="Unassembled WGS sequence"/>
</dbReference>
<protein>
    <submittedName>
        <fullName evidence="1">Uncharacterized protein</fullName>
    </submittedName>
</protein>
<accession>A0A3E1YEI1</accession>
<proteinExistence type="predicted"/>
<keyword evidence="2" id="KW-1185">Reference proteome</keyword>
<sequence>MAIAITILSACNSGNQASKGADSANVVHPATPDGTVSVTIGDREKDTSQITISFQVKGLKKEKTFDQVILKDVSDTDLFKVLWDQPNSVYVAVLKPSHNARYYHGSISDGEAKIFVAATPPKRIWMYMEDSLGLGKLSGAKGLVASYRKDIQSGKILGQFIAEVRPIDSVKNVELYVEFGGVTKKMNITLPLDTKAMIQPTKDDSHVYFSFVKGEQVDPIIDLYVENGRLQVKTLKEIN</sequence>
<dbReference type="EMBL" id="QPMM01000002">
    <property type="protein sequence ID" value="RFS24894.1"/>
    <property type="molecule type" value="Genomic_DNA"/>
</dbReference>
<organism evidence="1 2">
    <name type="scientific">Chitinophaga silvatica</name>
    <dbReference type="NCBI Taxonomy" id="2282649"/>
    <lineage>
        <taxon>Bacteria</taxon>
        <taxon>Pseudomonadati</taxon>
        <taxon>Bacteroidota</taxon>
        <taxon>Chitinophagia</taxon>
        <taxon>Chitinophagales</taxon>
        <taxon>Chitinophagaceae</taxon>
        <taxon>Chitinophaga</taxon>
    </lineage>
</organism>
<gene>
    <name evidence="1" type="ORF">DVR12_06820</name>
</gene>
<dbReference type="AlphaFoldDB" id="A0A3E1YEI1"/>